<organism evidence="1 2">
    <name type="scientific">Nephila pilipes</name>
    <name type="common">Giant wood spider</name>
    <name type="synonym">Nephila maculata</name>
    <dbReference type="NCBI Taxonomy" id="299642"/>
    <lineage>
        <taxon>Eukaryota</taxon>
        <taxon>Metazoa</taxon>
        <taxon>Ecdysozoa</taxon>
        <taxon>Arthropoda</taxon>
        <taxon>Chelicerata</taxon>
        <taxon>Arachnida</taxon>
        <taxon>Araneae</taxon>
        <taxon>Araneomorphae</taxon>
        <taxon>Entelegynae</taxon>
        <taxon>Araneoidea</taxon>
        <taxon>Nephilidae</taxon>
        <taxon>Nephila</taxon>
    </lineage>
</organism>
<accession>A0A8X6QV66</accession>
<sequence length="112" mass="12466">MFPSAGSRWHAVLVSWDRACIKTNSSFDVSNFNAVSTRKRFESTATSGTPQQPKSQCPCRYAFEACDGRWRMCWIAQLKIIPLRGYPCLTPLSIGMGFVSTDAAKIEVDVLV</sequence>
<name>A0A8X6QV66_NEPPI</name>
<gene>
    <name evidence="1" type="ORF">NPIL_25471</name>
</gene>
<reference evidence="1" key="1">
    <citation type="submission" date="2020-08" db="EMBL/GenBank/DDBJ databases">
        <title>Multicomponent nature underlies the extraordinary mechanical properties of spider dragline silk.</title>
        <authorList>
            <person name="Kono N."/>
            <person name="Nakamura H."/>
            <person name="Mori M."/>
            <person name="Yoshida Y."/>
            <person name="Ohtoshi R."/>
            <person name="Malay A.D."/>
            <person name="Moran D.A.P."/>
            <person name="Tomita M."/>
            <person name="Numata K."/>
            <person name="Arakawa K."/>
        </authorList>
    </citation>
    <scope>NUCLEOTIDE SEQUENCE</scope>
</reference>
<comment type="caution">
    <text evidence="1">The sequence shown here is derived from an EMBL/GenBank/DDBJ whole genome shotgun (WGS) entry which is preliminary data.</text>
</comment>
<protein>
    <submittedName>
        <fullName evidence="1">Uncharacterized protein</fullName>
    </submittedName>
</protein>
<dbReference type="AlphaFoldDB" id="A0A8X6QV66"/>
<dbReference type="EMBL" id="BMAW01036676">
    <property type="protein sequence ID" value="GFU45094.1"/>
    <property type="molecule type" value="Genomic_DNA"/>
</dbReference>
<dbReference type="Proteomes" id="UP000887013">
    <property type="component" value="Unassembled WGS sequence"/>
</dbReference>
<keyword evidence="2" id="KW-1185">Reference proteome</keyword>
<evidence type="ECO:0000313" key="2">
    <source>
        <dbReference type="Proteomes" id="UP000887013"/>
    </source>
</evidence>
<evidence type="ECO:0000313" key="1">
    <source>
        <dbReference type="EMBL" id="GFU45094.1"/>
    </source>
</evidence>
<proteinExistence type="predicted"/>